<protein>
    <submittedName>
        <fullName evidence="1">Uncharacterized protein</fullName>
    </submittedName>
</protein>
<comment type="caution">
    <text evidence="1">The sequence shown here is derived from an EMBL/GenBank/DDBJ whole genome shotgun (WGS) entry which is preliminary data.</text>
</comment>
<evidence type="ECO:0000313" key="1">
    <source>
        <dbReference type="EMBL" id="KAK7043108.1"/>
    </source>
</evidence>
<proteinExistence type="predicted"/>
<reference evidence="1 2" key="1">
    <citation type="submission" date="2024-01" db="EMBL/GenBank/DDBJ databases">
        <title>A draft genome for a cacao thread blight-causing isolate of Paramarasmius palmivorus.</title>
        <authorList>
            <person name="Baruah I.K."/>
            <person name="Bukari Y."/>
            <person name="Amoako-Attah I."/>
            <person name="Meinhardt L.W."/>
            <person name="Bailey B.A."/>
            <person name="Cohen S.P."/>
        </authorList>
    </citation>
    <scope>NUCLEOTIDE SEQUENCE [LARGE SCALE GENOMIC DNA]</scope>
    <source>
        <strain evidence="1 2">GH-12</strain>
    </source>
</reference>
<organism evidence="1 2">
    <name type="scientific">Paramarasmius palmivorus</name>
    <dbReference type="NCBI Taxonomy" id="297713"/>
    <lineage>
        <taxon>Eukaryota</taxon>
        <taxon>Fungi</taxon>
        <taxon>Dikarya</taxon>
        <taxon>Basidiomycota</taxon>
        <taxon>Agaricomycotina</taxon>
        <taxon>Agaricomycetes</taxon>
        <taxon>Agaricomycetidae</taxon>
        <taxon>Agaricales</taxon>
        <taxon>Marasmiineae</taxon>
        <taxon>Marasmiaceae</taxon>
        <taxon>Paramarasmius</taxon>
    </lineage>
</organism>
<accession>A0AAW0CX50</accession>
<keyword evidence="2" id="KW-1185">Reference proteome</keyword>
<name>A0AAW0CX50_9AGAR</name>
<dbReference type="EMBL" id="JAYKXP010000029">
    <property type="protein sequence ID" value="KAK7043108.1"/>
    <property type="molecule type" value="Genomic_DNA"/>
</dbReference>
<evidence type="ECO:0000313" key="2">
    <source>
        <dbReference type="Proteomes" id="UP001383192"/>
    </source>
</evidence>
<dbReference type="AlphaFoldDB" id="A0AAW0CX50"/>
<sequence length="173" mass="19179">MRVRMGLAKNNHPVHFCRVITVQYGYVFDNPRGSKPRSMSLNFPQGTPDIVVLTSPDAYSHPIQVRESEWSPLKGQLQALGLYTLDMRAYLCSTPPLEGANDAVLDTSRPVLIEDINALGWRVFTPGATIQGQENFKTLAKSLGYPQPDGFSVDLGRMDHVKIQFTIAGFDSP</sequence>
<gene>
    <name evidence="1" type="ORF">VNI00_008462</name>
</gene>
<dbReference type="Proteomes" id="UP001383192">
    <property type="component" value="Unassembled WGS sequence"/>
</dbReference>